<dbReference type="Gene3D" id="3.10.180.10">
    <property type="entry name" value="2,3-Dihydroxybiphenyl 1,2-Dioxygenase, domain 1"/>
    <property type="match status" value="1"/>
</dbReference>
<dbReference type="AlphaFoldDB" id="A0A1I2VVG9"/>
<proteinExistence type="predicted"/>
<dbReference type="InterPro" id="IPR004360">
    <property type="entry name" value="Glyas_Fos-R_dOase_dom"/>
</dbReference>
<accession>A0A1I2VVG9</accession>
<keyword evidence="3" id="KW-1185">Reference proteome</keyword>
<dbReference type="OrthoDB" id="192739at2"/>
<reference evidence="2 3" key="1">
    <citation type="submission" date="2016-10" db="EMBL/GenBank/DDBJ databases">
        <authorList>
            <person name="de Groot N.N."/>
        </authorList>
    </citation>
    <scope>NUCLEOTIDE SEQUENCE [LARGE SCALE GENOMIC DNA]</scope>
    <source>
        <strain evidence="2 3">DSM 18684</strain>
    </source>
</reference>
<dbReference type="Proteomes" id="UP000199666">
    <property type="component" value="Unassembled WGS sequence"/>
</dbReference>
<evidence type="ECO:0000313" key="3">
    <source>
        <dbReference type="Proteomes" id="UP000199666"/>
    </source>
</evidence>
<dbReference type="STRING" id="414048.SAMN04489864_103176"/>
<dbReference type="PROSITE" id="PS51819">
    <property type="entry name" value="VOC"/>
    <property type="match status" value="1"/>
</dbReference>
<dbReference type="Pfam" id="PF00903">
    <property type="entry name" value="Glyoxalase"/>
    <property type="match status" value="1"/>
</dbReference>
<dbReference type="InterPro" id="IPR037523">
    <property type="entry name" value="VOC_core"/>
</dbReference>
<dbReference type="EMBL" id="FOPP01000003">
    <property type="protein sequence ID" value="SFG91231.1"/>
    <property type="molecule type" value="Genomic_DNA"/>
</dbReference>
<dbReference type="RefSeq" id="WP_090992691.1">
    <property type="nucleotide sequence ID" value="NZ_FOPP01000003.1"/>
</dbReference>
<evidence type="ECO:0000313" key="2">
    <source>
        <dbReference type="EMBL" id="SFG91231.1"/>
    </source>
</evidence>
<dbReference type="SUPFAM" id="SSF54593">
    <property type="entry name" value="Glyoxalase/Bleomycin resistance protein/Dihydroxybiphenyl dioxygenase"/>
    <property type="match status" value="1"/>
</dbReference>
<organism evidence="2 3">
    <name type="scientific">Pedobacter insulae</name>
    <dbReference type="NCBI Taxonomy" id="414048"/>
    <lineage>
        <taxon>Bacteria</taxon>
        <taxon>Pseudomonadati</taxon>
        <taxon>Bacteroidota</taxon>
        <taxon>Sphingobacteriia</taxon>
        <taxon>Sphingobacteriales</taxon>
        <taxon>Sphingobacteriaceae</taxon>
        <taxon>Pedobacter</taxon>
    </lineage>
</organism>
<protein>
    <submittedName>
        <fullName evidence="2">Glyoxalase-like domain-containing protein</fullName>
    </submittedName>
</protein>
<name>A0A1I2VVG9_9SPHI</name>
<feature type="domain" description="VOC" evidence="1">
    <location>
        <begin position="4"/>
        <end position="111"/>
    </location>
</feature>
<sequence length="120" mass="13664">MKVRLQEIEFGSNAVEQTKNFYQSIFGMEATVDHQNLTVFTLPTNAIDFNISTHVPAQSMRACFLTDDLQEIMERLTSNSIKFEGPKPSHLGMTSIEFKDPNGNWIRVNQPSQSSPDWLK</sequence>
<dbReference type="InterPro" id="IPR029068">
    <property type="entry name" value="Glyas_Bleomycin-R_OHBP_Dase"/>
</dbReference>
<gene>
    <name evidence="2" type="ORF">SAMN04489864_103176</name>
</gene>
<evidence type="ECO:0000259" key="1">
    <source>
        <dbReference type="PROSITE" id="PS51819"/>
    </source>
</evidence>